<evidence type="ECO:0000256" key="1">
    <source>
        <dbReference type="ARBA" id="ARBA00022729"/>
    </source>
</evidence>
<dbReference type="CDD" id="cd07185">
    <property type="entry name" value="OmpA_C-like"/>
    <property type="match status" value="1"/>
</dbReference>
<dbReference type="GO" id="GO:0051301">
    <property type="term" value="P:cell division"/>
    <property type="evidence" value="ECO:0007669"/>
    <property type="project" value="InterPro"/>
</dbReference>
<feature type="domain" description="OmpA-like" evidence="8">
    <location>
        <begin position="45"/>
        <end position="159"/>
    </location>
</feature>
<name>A0A1L4D369_9BACT</name>
<dbReference type="InterPro" id="IPR006665">
    <property type="entry name" value="OmpA-like"/>
</dbReference>
<dbReference type="InterPro" id="IPR006664">
    <property type="entry name" value="OMP_bac"/>
</dbReference>
<dbReference type="GO" id="GO:0009279">
    <property type="term" value="C:cell outer membrane"/>
    <property type="evidence" value="ECO:0007669"/>
    <property type="project" value="UniProtKB-SubCell"/>
</dbReference>
<dbReference type="PROSITE" id="PS51123">
    <property type="entry name" value="OMPA_2"/>
    <property type="match status" value="1"/>
</dbReference>
<dbReference type="PANTHER" id="PTHR30329:SF21">
    <property type="entry name" value="LIPOPROTEIN YIAD-RELATED"/>
    <property type="match status" value="1"/>
</dbReference>
<evidence type="ECO:0000313" key="10">
    <source>
        <dbReference type="Proteomes" id="UP000184731"/>
    </source>
</evidence>
<keyword evidence="3 6" id="KW-0564">Palmitate</keyword>
<evidence type="ECO:0000256" key="5">
    <source>
        <dbReference type="ARBA" id="ARBA00023288"/>
    </source>
</evidence>
<dbReference type="Gene3D" id="3.30.1330.60">
    <property type="entry name" value="OmpA-like domain"/>
    <property type="match status" value="1"/>
</dbReference>
<dbReference type="AlphaFoldDB" id="A0A1L4D369"/>
<reference evidence="9 10" key="1">
    <citation type="submission" date="2016-10" db="EMBL/GenBank/DDBJ databases">
        <title>Silvanigrella aquatica sp. nov., isolated from a freshwater lake located in the Black Forest, Germany, description of Silvanigrellaceae fam. nov., Silvanigrellales ord. nov., reclassification of the order Bdellovibrionales in the class Oligoflexia, reclassification of the families Bacteriovoracaceae and Halobacteriovoraceae in the new order Bacteriovoracales ord. nov., and reclassification of the family Pseudobacteriovoracaceae in the order Oligoflexiales.</title>
        <authorList>
            <person name="Hahn M.W."/>
            <person name="Schmidt J."/>
            <person name="Koll U."/>
            <person name="Rohde M."/>
            <person name="Verbag S."/>
            <person name="Pitt A."/>
            <person name="Nakai R."/>
            <person name="Naganuma T."/>
            <person name="Lang E."/>
        </authorList>
    </citation>
    <scope>NUCLEOTIDE SEQUENCE [LARGE SCALE GENOMIC DNA]</scope>
    <source>
        <strain evidence="9 10">MWH-Nonnen-W8red</strain>
    </source>
</reference>
<evidence type="ECO:0000256" key="7">
    <source>
        <dbReference type="SAM" id="MobiDB-lite"/>
    </source>
</evidence>
<keyword evidence="4 6" id="KW-0998">Cell outer membrane</keyword>
<feature type="region of interest" description="Disordered" evidence="7">
    <location>
        <begin position="24"/>
        <end position="47"/>
    </location>
</feature>
<accession>A0A1L4D369</accession>
<dbReference type="PRINTS" id="PR01021">
    <property type="entry name" value="OMPADOMAIN"/>
</dbReference>
<evidence type="ECO:0000259" key="8">
    <source>
        <dbReference type="PROSITE" id="PS51123"/>
    </source>
</evidence>
<proteinExistence type="inferred from homology"/>
<dbReference type="Pfam" id="PF00691">
    <property type="entry name" value="OmpA"/>
    <property type="match status" value="1"/>
</dbReference>
<evidence type="ECO:0000256" key="4">
    <source>
        <dbReference type="ARBA" id="ARBA00023237"/>
    </source>
</evidence>
<keyword evidence="5 6" id="KW-0449">Lipoprotein</keyword>
<dbReference type="InterPro" id="IPR039001">
    <property type="entry name" value="Pal"/>
</dbReference>
<dbReference type="RefSeq" id="WP_148698387.1">
    <property type="nucleotide sequence ID" value="NZ_CP017834.1"/>
</dbReference>
<evidence type="ECO:0000256" key="2">
    <source>
        <dbReference type="ARBA" id="ARBA00023136"/>
    </source>
</evidence>
<dbReference type="STRING" id="1915309.AXG55_12250"/>
<evidence type="ECO:0000256" key="3">
    <source>
        <dbReference type="ARBA" id="ARBA00023139"/>
    </source>
</evidence>
<dbReference type="SUPFAM" id="SSF103088">
    <property type="entry name" value="OmpA-like"/>
    <property type="match status" value="1"/>
</dbReference>
<dbReference type="HAMAP" id="MF_02204">
    <property type="entry name" value="Pal"/>
    <property type="match status" value="1"/>
</dbReference>
<sequence>MNHSKIILLTSFFSVSLLTISCSSSNKSESSNTAAQTSDAKPAEVSKEQPGELKTIYFEFNKYNIKNDQKENTNQIVKYLKANPKIKVQIQGHTDNRGSSEYNMALGMKRAMSLKNYLTANKVTNDLDTISFGEEKPAVKGDTEEAWTKNRRGEVVQVK</sequence>
<dbReference type="EMBL" id="CP017834">
    <property type="protein sequence ID" value="APJ04632.1"/>
    <property type="molecule type" value="Genomic_DNA"/>
</dbReference>
<dbReference type="OrthoDB" id="5293949at2"/>
<dbReference type="InterPro" id="IPR036737">
    <property type="entry name" value="OmpA-like_sf"/>
</dbReference>
<protein>
    <recommendedName>
        <fullName evidence="6">Peptidoglycan-associated lipoprotein</fullName>
        <shortName evidence="6">PAL</shortName>
    </recommendedName>
</protein>
<gene>
    <name evidence="6" type="primary">pal</name>
    <name evidence="9" type="ORF">AXG55_12250</name>
</gene>
<dbReference type="KEGG" id="saqi:AXG55_12250"/>
<comment type="subcellular location">
    <subcellularLocation>
        <location evidence="6">Cell outer membrane</location>
        <topology evidence="6">Lipid-anchor</topology>
    </subcellularLocation>
</comment>
<evidence type="ECO:0000313" key="9">
    <source>
        <dbReference type="EMBL" id="APJ04632.1"/>
    </source>
</evidence>
<dbReference type="InterPro" id="IPR050330">
    <property type="entry name" value="Bact_OuterMem_StrucFunc"/>
</dbReference>
<dbReference type="PANTHER" id="PTHR30329">
    <property type="entry name" value="STATOR ELEMENT OF FLAGELLAR MOTOR COMPLEX"/>
    <property type="match status" value="1"/>
</dbReference>
<dbReference type="PROSITE" id="PS51257">
    <property type="entry name" value="PROKAR_LIPOPROTEIN"/>
    <property type="match status" value="1"/>
</dbReference>
<organism evidence="9 10">
    <name type="scientific">Silvanigrella aquatica</name>
    <dbReference type="NCBI Taxonomy" id="1915309"/>
    <lineage>
        <taxon>Bacteria</taxon>
        <taxon>Pseudomonadati</taxon>
        <taxon>Bdellovibrionota</taxon>
        <taxon>Oligoflexia</taxon>
        <taxon>Silvanigrellales</taxon>
        <taxon>Silvanigrellaceae</taxon>
        <taxon>Silvanigrella</taxon>
    </lineage>
</organism>
<comment type="similarity">
    <text evidence="6">Belongs to the Pal lipoprotein family.</text>
</comment>
<evidence type="ECO:0000256" key="6">
    <source>
        <dbReference type="HAMAP-Rule" id="MF_02204"/>
    </source>
</evidence>
<keyword evidence="2 6" id="KW-0472">Membrane</keyword>
<keyword evidence="10" id="KW-1185">Reference proteome</keyword>
<keyword evidence="1 6" id="KW-0732">Signal</keyword>
<dbReference type="Proteomes" id="UP000184731">
    <property type="component" value="Chromosome"/>
</dbReference>